<feature type="region of interest" description="Disordered" evidence="1">
    <location>
        <begin position="1"/>
        <end position="22"/>
    </location>
</feature>
<organism evidence="2 3">
    <name type="scientific">Penicillium cosmopolitanum</name>
    <dbReference type="NCBI Taxonomy" id="1131564"/>
    <lineage>
        <taxon>Eukaryota</taxon>
        <taxon>Fungi</taxon>
        <taxon>Dikarya</taxon>
        <taxon>Ascomycota</taxon>
        <taxon>Pezizomycotina</taxon>
        <taxon>Eurotiomycetes</taxon>
        <taxon>Eurotiomycetidae</taxon>
        <taxon>Eurotiales</taxon>
        <taxon>Aspergillaceae</taxon>
        <taxon>Penicillium</taxon>
    </lineage>
</organism>
<protein>
    <submittedName>
        <fullName evidence="2">Uncharacterized protein</fullName>
    </submittedName>
</protein>
<dbReference type="Proteomes" id="UP001147747">
    <property type="component" value="Unassembled WGS sequence"/>
</dbReference>
<keyword evidence="3" id="KW-1185">Reference proteome</keyword>
<proteinExistence type="predicted"/>
<sequence>MLQACRSAGLQARESETDHRERRRRLVALAHRTKRLQINRHSLGSSLSLSPVDPLGMLALASWHGENPTA</sequence>
<comment type="caution">
    <text evidence="2">The sequence shown here is derived from an EMBL/GenBank/DDBJ whole genome shotgun (WGS) entry which is preliminary data.</text>
</comment>
<evidence type="ECO:0000313" key="2">
    <source>
        <dbReference type="EMBL" id="KAJ5391772.1"/>
    </source>
</evidence>
<evidence type="ECO:0000313" key="3">
    <source>
        <dbReference type="Proteomes" id="UP001147747"/>
    </source>
</evidence>
<dbReference type="EMBL" id="JAPZBU010000008">
    <property type="protein sequence ID" value="KAJ5391772.1"/>
    <property type="molecule type" value="Genomic_DNA"/>
</dbReference>
<reference evidence="2" key="2">
    <citation type="journal article" date="2023" name="IMA Fungus">
        <title>Comparative genomic study of the Penicillium genus elucidates a diverse pangenome and 15 lateral gene transfer events.</title>
        <authorList>
            <person name="Petersen C."/>
            <person name="Sorensen T."/>
            <person name="Nielsen M.R."/>
            <person name="Sondergaard T.E."/>
            <person name="Sorensen J.L."/>
            <person name="Fitzpatrick D.A."/>
            <person name="Frisvad J.C."/>
            <person name="Nielsen K.L."/>
        </authorList>
    </citation>
    <scope>NUCLEOTIDE SEQUENCE</scope>
    <source>
        <strain evidence="2">IBT 29677</strain>
    </source>
</reference>
<accession>A0A9W9VYN6</accession>
<dbReference type="RefSeq" id="XP_056487450.1">
    <property type="nucleotide sequence ID" value="XM_056631899.1"/>
</dbReference>
<dbReference type="GeneID" id="81370879"/>
<dbReference type="AlphaFoldDB" id="A0A9W9VYN6"/>
<evidence type="ECO:0000256" key="1">
    <source>
        <dbReference type="SAM" id="MobiDB-lite"/>
    </source>
</evidence>
<gene>
    <name evidence="2" type="ORF">N7509_007262</name>
</gene>
<reference evidence="2" key="1">
    <citation type="submission" date="2022-12" db="EMBL/GenBank/DDBJ databases">
        <authorList>
            <person name="Petersen C."/>
        </authorList>
    </citation>
    <scope>NUCLEOTIDE SEQUENCE</scope>
    <source>
        <strain evidence="2">IBT 29677</strain>
    </source>
</reference>
<name>A0A9W9VYN6_9EURO</name>